<reference evidence="1" key="1">
    <citation type="submission" date="2016-04" db="EMBL/GenBank/DDBJ databases">
        <authorList>
            <person name="Tabuchi Yagui T.R."/>
        </authorList>
    </citation>
    <scope>NUCLEOTIDE SEQUENCE [LARGE SCALE GENOMIC DNA]</scope>
    <source>
        <strain evidence="1">NIES-26</strain>
    </source>
</reference>
<comment type="caution">
    <text evidence="1">The sequence shown here is derived from an EMBL/GenBank/DDBJ whole genome shotgun (WGS) entry which is preliminary data.</text>
</comment>
<gene>
    <name evidence="1" type="ORF">A6770_18115</name>
</gene>
<organism evidence="1 2">
    <name type="scientific">Nostoc minutum NIES-26</name>
    <dbReference type="NCBI Taxonomy" id="1844469"/>
    <lineage>
        <taxon>Bacteria</taxon>
        <taxon>Bacillati</taxon>
        <taxon>Cyanobacteriota</taxon>
        <taxon>Cyanophyceae</taxon>
        <taxon>Nostocales</taxon>
        <taxon>Nostocaceae</taxon>
        <taxon>Nostoc</taxon>
    </lineage>
</organism>
<dbReference type="EMBL" id="LXQD01000185">
    <property type="protein sequence ID" value="RCJ33571.1"/>
    <property type="molecule type" value="Genomic_DNA"/>
</dbReference>
<dbReference type="AlphaFoldDB" id="A0A367RCE8"/>
<evidence type="ECO:0000313" key="2">
    <source>
        <dbReference type="Proteomes" id="UP000252107"/>
    </source>
</evidence>
<proteinExistence type="predicted"/>
<dbReference type="Proteomes" id="UP000252107">
    <property type="component" value="Unassembled WGS sequence"/>
</dbReference>
<evidence type="ECO:0000313" key="1">
    <source>
        <dbReference type="EMBL" id="RCJ33571.1"/>
    </source>
</evidence>
<name>A0A367RCE8_9NOSO</name>
<sequence>MPNPKGKPENLTPFTTNRPEPLIAKLTVRLPQSVMDKLKALDNYPEFVRQCIQDGLDKLNQSDS</sequence>
<keyword evidence="2" id="KW-1185">Reference proteome</keyword>
<protein>
    <submittedName>
        <fullName evidence="1">Uncharacterized protein</fullName>
    </submittedName>
</protein>
<accession>A0A367RCE8</accession>